<reference evidence="2 3" key="1">
    <citation type="submission" date="2017-07" db="EMBL/GenBank/DDBJ databases">
        <title>Complete Genome Sequence of the cosmetic ferment Vitreoscilla filiformis (ATCC15551).</title>
        <authorList>
            <person name="Contreras S."/>
            <person name="Sagory-Zalkind P."/>
            <person name="Blanquart H."/>
            <person name="Iltis A."/>
            <person name="Morand S.C."/>
        </authorList>
    </citation>
    <scope>NUCLEOTIDE SEQUENCE [LARGE SCALE GENOMIC DNA]</scope>
    <source>
        <strain evidence="2 3">ATCC 15551</strain>
    </source>
</reference>
<dbReference type="RefSeq" id="WP_089415896.1">
    <property type="nucleotide sequence ID" value="NZ_CP022423.1"/>
</dbReference>
<evidence type="ECO:0000256" key="1">
    <source>
        <dbReference type="SAM" id="Phobius"/>
    </source>
</evidence>
<organism evidence="2 3">
    <name type="scientific">Vitreoscilla filiformis</name>
    <dbReference type="NCBI Taxonomy" id="63"/>
    <lineage>
        <taxon>Bacteria</taxon>
        <taxon>Pseudomonadati</taxon>
        <taxon>Pseudomonadota</taxon>
        <taxon>Betaproteobacteria</taxon>
        <taxon>Neisseriales</taxon>
        <taxon>Neisseriaceae</taxon>
        <taxon>Vitreoscilla</taxon>
    </lineage>
</organism>
<evidence type="ECO:0000313" key="3">
    <source>
        <dbReference type="Proteomes" id="UP000199729"/>
    </source>
</evidence>
<sequence>MQTVAVGLIVGGAWVHVLWTLMPARTRRALARWLLAQPIVAENRCLAIGRPWLRRHGEVSGGCGCAGCDAGSPARAGAVAVIRFHRQPPKT</sequence>
<protein>
    <submittedName>
        <fullName evidence="2">Uncharacterized protein</fullName>
    </submittedName>
</protein>
<keyword evidence="1" id="KW-0812">Transmembrane</keyword>
<proteinExistence type="predicted"/>
<dbReference type="Proteomes" id="UP000199729">
    <property type="component" value="Chromosome"/>
</dbReference>
<dbReference type="AlphaFoldDB" id="A0A221KCP9"/>
<feature type="transmembrane region" description="Helical" evidence="1">
    <location>
        <begin position="6"/>
        <end position="24"/>
    </location>
</feature>
<dbReference type="KEGG" id="vff:VITFI_CDS0805"/>
<evidence type="ECO:0000313" key="2">
    <source>
        <dbReference type="EMBL" id="ASM76583.1"/>
    </source>
</evidence>
<dbReference type="EMBL" id="CP022423">
    <property type="protein sequence ID" value="ASM76583.1"/>
    <property type="molecule type" value="Genomic_DNA"/>
</dbReference>
<keyword evidence="1" id="KW-1133">Transmembrane helix</keyword>
<name>A0A221KCP9_VITFI</name>
<keyword evidence="3" id="KW-1185">Reference proteome</keyword>
<keyword evidence="1" id="KW-0472">Membrane</keyword>
<accession>A0A221KCP9</accession>
<gene>
    <name evidence="2" type="ORF">VITFI_CDS0805</name>
</gene>